<dbReference type="AlphaFoldDB" id="A0A8J3HCI5"/>
<organism evidence="2 3">
    <name type="scientific">Pseudodonghicola xiamenensis</name>
    <dbReference type="NCBI Taxonomy" id="337702"/>
    <lineage>
        <taxon>Bacteria</taxon>
        <taxon>Pseudomonadati</taxon>
        <taxon>Pseudomonadota</taxon>
        <taxon>Alphaproteobacteria</taxon>
        <taxon>Rhodobacterales</taxon>
        <taxon>Paracoccaceae</taxon>
        <taxon>Pseudodonghicola</taxon>
    </lineage>
</organism>
<dbReference type="Proteomes" id="UP000611500">
    <property type="component" value="Unassembled WGS sequence"/>
</dbReference>
<evidence type="ECO:0000313" key="3">
    <source>
        <dbReference type="Proteomes" id="UP000611500"/>
    </source>
</evidence>
<sequence length="74" mass="8066">MRGRDSASGWDASFWRGQNPGDGCGFSRNQAEEEEGSAVRASSSLFPVANCTDGEAVALRETAWDYPEFCALTW</sequence>
<protein>
    <submittedName>
        <fullName evidence="2">Uncharacterized protein</fullName>
    </submittedName>
</protein>
<gene>
    <name evidence="2" type="ORF">GCM10010961_42140</name>
</gene>
<reference evidence="2" key="2">
    <citation type="submission" date="2020-09" db="EMBL/GenBank/DDBJ databases">
        <authorList>
            <person name="Sun Q."/>
            <person name="Zhou Y."/>
        </authorList>
    </citation>
    <scope>NUCLEOTIDE SEQUENCE</scope>
    <source>
        <strain evidence="2">CGMCC 1.7081</strain>
    </source>
</reference>
<feature type="region of interest" description="Disordered" evidence="1">
    <location>
        <begin position="1"/>
        <end position="38"/>
    </location>
</feature>
<keyword evidence="3" id="KW-1185">Reference proteome</keyword>
<reference evidence="2" key="1">
    <citation type="journal article" date="2014" name="Int. J. Syst. Evol. Microbiol.">
        <title>Complete genome sequence of Corynebacterium casei LMG S-19264T (=DSM 44701T), isolated from a smear-ripened cheese.</title>
        <authorList>
            <consortium name="US DOE Joint Genome Institute (JGI-PGF)"/>
            <person name="Walter F."/>
            <person name="Albersmeier A."/>
            <person name="Kalinowski J."/>
            <person name="Ruckert C."/>
        </authorList>
    </citation>
    <scope>NUCLEOTIDE SEQUENCE</scope>
    <source>
        <strain evidence="2">CGMCC 1.7081</strain>
    </source>
</reference>
<evidence type="ECO:0000313" key="2">
    <source>
        <dbReference type="EMBL" id="GHH03988.1"/>
    </source>
</evidence>
<evidence type="ECO:0000256" key="1">
    <source>
        <dbReference type="SAM" id="MobiDB-lite"/>
    </source>
</evidence>
<name>A0A8J3HCI5_9RHOB</name>
<dbReference type="EMBL" id="BNAP01000040">
    <property type="protein sequence ID" value="GHH03988.1"/>
    <property type="molecule type" value="Genomic_DNA"/>
</dbReference>
<accession>A0A8J3HCI5</accession>
<proteinExistence type="predicted"/>
<comment type="caution">
    <text evidence="2">The sequence shown here is derived from an EMBL/GenBank/DDBJ whole genome shotgun (WGS) entry which is preliminary data.</text>
</comment>